<gene>
    <name evidence="1" type="ORF">JOC86_001510</name>
</gene>
<dbReference type="EMBL" id="JAFBDZ010000001">
    <property type="protein sequence ID" value="MBM7584973.1"/>
    <property type="molecule type" value="Genomic_DNA"/>
</dbReference>
<keyword evidence="2" id="KW-1185">Reference proteome</keyword>
<accession>A0ABS2NAT7</accession>
<name>A0ABS2NAT7_9BACI</name>
<evidence type="ECO:0000313" key="1">
    <source>
        <dbReference type="EMBL" id="MBM7584973.1"/>
    </source>
</evidence>
<sequence>MFKNEKLFLSTLLLFEKELVGFRANQAFYEIYVLK</sequence>
<comment type="caution">
    <text evidence="1">The sequence shown here is derived from an EMBL/GenBank/DDBJ whole genome shotgun (WGS) entry which is preliminary data.</text>
</comment>
<dbReference type="Proteomes" id="UP001646157">
    <property type="component" value="Unassembled WGS sequence"/>
</dbReference>
<evidence type="ECO:0000313" key="2">
    <source>
        <dbReference type="Proteomes" id="UP001646157"/>
    </source>
</evidence>
<proteinExistence type="predicted"/>
<evidence type="ECO:0008006" key="3">
    <source>
        <dbReference type="Google" id="ProtNLM"/>
    </source>
</evidence>
<protein>
    <recommendedName>
        <fullName evidence="3">Maturase K</fullName>
    </recommendedName>
</protein>
<organism evidence="1 2">
    <name type="scientific">Rossellomorea pakistanensis</name>
    <dbReference type="NCBI Taxonomy" id="992288"/>
    <lineage>
        <taxon>Bacteria</taxon>
        <taxon>Bacillati</taxon>
        <taxon>Bacillota</taxon>
        <taxon>Bacilli</taxon>
        <taxon>Bacillales</taxon>
        <taxon>Bacillaceae</taxon>
        <taxon>Rossellomorea</taxon>
    </lineage>
</organism>
<reference evidence="1 2" key="1">
    <citation type="submission" date="2021-01" db="EMBL/GenBank/DDBJ databases">
        <title>Genomic Encyclopedia of Type Strains, Phase IV (KMG-IV): sequencing the most valuable type-strain genomes for metagenomic binning, comparative biology and taxonomic classification.</title>
        <authorList>
            <person name="Goeker M."/>
        </authorList>
    </citation>
    <scope>NUCLEOTIDE SEQUENCE [LARGE SCALE GENOMIC DNA]</scope>
    <source>
        <strain evidence="1 2">DSM 24834</strain>
    </source>
</reference>